<reference evidence="1 2" key="1">
    <citation type="submission" date="2024-07" db="EMBL/GenBank/DDBJ databases">
        <title>Section-level genome sequencing and comparative genomics of Aspergillus sections Usti and Cavernicolus.</title>
        <authorList>
            <consortium name="Lawrence Berkeley National Laboratory"/>
            <person name="Nybo J.L."/>
            <person name="Vesth T.C."/>
            <person name="Theobald S."/>
            <person name="Frisvad J.C."/>
            <person name="Larsen T.O."/>
            <person name="Kjaerboelling I."/>
            <person name="Rothschild-Mancinelli K."/>
            <person name="Lyhne E.K."/>
            <person name="Kogle M.E."/>
            <person name="Barry K."/>
            <person name="Clum A."/>
            <person name="Na H."/>
            <person name="Ledsgaard L."/>
            <person name="Lin J."/>
            <person name="Lipzen A."/>
            <person name="Kuo A."/>
            <person name="Riley R."/>
            <person name="Mondo S."/>
            <person name="LaButti K."/>
            <person name="Haridas S."/>
            <person name="Pangalinan J."/>
            <person name="Salamov A.A."/>
            <person name="Simmons B.A."/>
            <person name="Magnuson J.K."/>
            <person name="Chen J."/>
            <person name="Drula E."/>
            <person name="Henrissat B."/>
            <person name="Wiebenga A."/>
            <person name="Lubbers R.J."/>
            <person name="Gomes A.C."/>
            <person name="Macurrencykelacurrency M.R."/>
            <person name="Stajich J."/>
            <person name="Grigoriev I.V."/>
            <person name="Mortensen U.H."/>
            <person name="De vries R.P."/>
            <person name="Baker S.E."/>
            <person name="Andersen M.R."/>
        </authorList>
    </citation>
    <scope>NUCLEOTIDE SEQUENCE [LARGE SCALE GENOMIC DNA]</scope>
    <source>
        <strain evidence="1 2">CBS 756.74</strain>
    </source>
</reference>
<keyword evidence="2" id="KW-1185">Reference proteome</keyword>
<accession>A0ABR4LC17</accession>
<name>A0ABR4LC17_9EURO</name>
<comment type="caution">
    <text evidence="1">The sequence shown here is derived from an EMBL/GenBank/DDBJ whole genome shotgun (WGS) entry which is preliminary data.</text>
</comment>
<evidence type="ECO:0000313" key="1">
    <source>
        <dbReference type="EMBL" id="KAL2862005.1"/>
    </source>
</evidence>
<evidence type="ECO:0000313" key="2">
    <source>
        <dbReference type="Proteomes" id="UP001610444"/>
    </source>
</evidence>
<evidence type="ECO:0008006" key="3">
    <source>
        <dbReference type="Google" id="ProtNLM"/>
    </source>
</evidence>
<dbReference type="EMBL" id="JBFXLR010000001">
    <property type="protein sequence ID" value="KAL2862005.1"/>
    <property type="molecule type" value="Genomic_DNA"/>
</dbReference>
<dbReference type="RefSeq" id="XP_070906095.1">
    <property type="nucleotide sequence ID" value="XM_071036564.1"/>
</dbReference>
<gene>
    <name evidence="1" type="ORF">BJX68DRAFT_14562</name>
</gene>
<dbReference type="GeneID" id="98151728"/>
<organism evidence="1 2">
    <name type="scientific">Aspergillus pseudodeflectus</name>
    <dbReference type="NCBI Taxonomy" id="176178"/>
    <lineage>
        <taxon>Eukaryota</taxon>
        <taxon>Fungi</taxon>
        <taxon>Dikarya</taxon>
        <taxon>Ascomycota</taxon>
        <taxon>Pezizomycotina</taxon>
        <taxon>Eurotiomycetes</taxon>
        <taxon>Eurotiomycetidae</taxon>
        <taxon>Eurotiales</taxon>
        <taxon>Aspergillaceae</taxon>
        <taxon>Aspergillus</taxon>
        <taxon>Aspergillus subgen. Nidulantes</taxon>
    </lineage>
</organism>
<proteinExistence type="predicted"/>
<sequence length="230" mass="25183">MFPPQSGAEQEREHPDDLVLVCVIVSATPDEVSRLLDGAIPPCDGESVLDLLSNAPFHHNGQPRFLSEVSPAGRSLEYARSFLRFPGNKSEPGASLCLLRLTVEVKQGKFNPIVELFAQPSYRSARVGRCSMACILKVVQYCSYSGAQRLESPNLRLIPSPLSWSKRLQISIKCNRRSVTVTASAALVGSFLVDNVRPILVFVRVIGSCPVWKRFFLTCSGSCVAVPPHS</sequence>
<dbReference type="Proteomes" id="UP001610444">
    <property type="component" value="Unassembled WGS sequence"/>
</dbReference>
<protein>
    <recommendedName>
        <fullName evidence="3">N-acetyltransferase domain-containing protein</fullName>
    </recommendedName>
</protein>